<keyword evidence="4" id="KW-0342">GTP-binding</keyword>
<dbReference type="Gene3D" id="3.40.50.300">
    <property type="entry name" value="P-loop containing nucleotide triphosphate hydrolases"/>
    <property type="match status" value="1"/>
</dbReference>
<evidence type="ECO:0000256" key="1">
    <source>
        <dbReference type="ARBA" id="ARBA00005290"/>
    </source>
</evidence>
<keyword evidence="2" id="KW-0547">Nucleotide-binding</keyword>
<proteinExistence type="inferred from homology"/>
<dbReference type="InterPro" id="IPR052705">
    <property type="entry name" value="Gliding_Motility_GTPase"/>
</dbReference>
<dbReference type="Proteomes" id="UP000640333">
    <property type="component" value="Unassembled WGS sequence"/>
</dbReference>
<keyword evidence="3" id="KW-0378">Hydrolase</keyword>
<dbReference type="RefSeq" id="WP_193955280.1">
    <property type="nucleotide sequence ID" value="NZ_JADEYS010000030.1"/>
</dbReference>
<evidence type="ECO:0000256" key="2">
    <source>
        <dbReference type="ARBA" id="ARBA00022741"/>
    </source>
</evidence>
<comment type="caution">
    <text evidence="6">The sequence shown here is derived from an EMBL/GenBank/DDBJ whole genome shotgun (WGS) entry which is preliminary data.</text>
</comment>
<dbReference type="EMBL" id="JADEYS010000030">
    <property type="protein sequence ID" value="MBE9399585.1"/>
    <property type="molecule type" value="Genomic_DNA"/>
</dbReference>
<dbReference type="InterPro" id="IPR027417">
    <property type="entry name" value="P-loop_NTPase"/>
</dbReference>
<dbReference type="Pfam" id="PF03029">
    <property type="entry name" value="ATP_bind_1"/>
    <property type="match status" value="1"/>
</dbReference>
<protein>
    <submittedName>
        <fullName evidence="6">ATP/GTP-binding protein</fullName>
    </submittedName>
</protein>
<dbReference type="SUPFAM" id="SSF52540">
    <property type="entry name" value="P-loop containing nucleoside triphosphate hydrolases"/>
    <property type="match status" value="1"/>
</dbReference>
<evidence type="ECO:0000256" key="3">
    <source>
        <dbReference type="ARBA" id="ARBA00022801"/>
    </source>
</evidence>
<evidence type="ECO:0000313" key="6">
    <source>
        <dbReference type="EMBL" id="MBE9399585.1"/>
    </source>
</evidence>
<dbReference type="CDD" id="cd00882">
    <property type="entry name" value="Ras_like_GTPase"/>
    <property type="match status" value="1"/>
</dbReference>
<organism evidence="6 7">
    <name type="scientific">Pontibacterium sinense</name>
    <dbReference type="NCBI Taxonomy" id="2781979"/>
    <lineage>
        <taxon>Bacteria</taxon>
        <taxon>Pseudomonadati</taxon>
        <taxon>Pseudomonadota</taxon>
        <taxon>Gammaproteobacteria</taxon>
        <taxon>Oceanospirillales</taxon>
        <taxon>Oceanospirillaceae</taxon>
        <taxon>Pontibacterium</taxon>
    </lineage>
</organism>
<name>A0A8J7FXP6_9GAMM</name>
<gene>
    <name evidence="6" type="ORF">IOQ59_20170</name>
</gene>
<evidence type="ECO:0000256" key="5">
    <source>
        <dbReference type="SAM" id="MobiDB-lite"/>
    </source>
</evidence>
<evidence type="ECO:0000313" key="7">
    <source>
        <dbReference type="Proteomes" id="UP000640333"/>
    </source>
</evidence>
<comment type="similarity">
    <text evidence="1">Belongs to the GPN-loop GTPase family.</text>
</comment>
<reference evidence="6" key="1">
    <citation type="submission" date="2020-10" db="EMBL/GenBank/DDBJ databases">
        <title>Bacterium isolated from coastal waters sediment.</title>
        <authorList>
            <person name="Chen R.-J."/>
            <person name="Lu D.-C."/>
            <person name="Zhu K.-L."/>
            <person name="Du Z.-J."/>
        </authorList>
    </citation>
    <scope>NUCLEOTIDE SEQUENCE</scope>
    <source>
        <strain evidence="6">N1Y112</strain>
    </source>
</reference>
<sequence length="322" mass="35294">MSELKLIFAGPVGAGKTTAINVLSDKPSLNTDAAVSDVTAARKATTTVAMDYGSLALSDSQKVHLYGTPGQMRFRFMWDLLANDLAADCAGLVLLIDNTRASPYRDLKYYVQEFSNLIARKKLIVGVTRSDLRSEPKLAEYEGWIEELGLQAEVRFIDARSKVDLVKLLQDFVGEEAQADWQQLLDDAEQAPERSVADSPAPESPVSDYLGENIVMKDSIVDDVLNIKGVQGAALATDMGDIVTSSLDDTELDDFIGFMAGIVPVFEQVSDLGRVRSVVLKSERNDNVSVYVEEEQVLGVVSSNRASVRILRQQLDDLLQWG</sequence>
<dbReference type="GO" id="GO:0016787">
    <property type="term" value="F:hydrolase activity"/>
    <property type="evidence" value="ECO:0007669"/>
    <property type="project" value="UniProtKB-KW"/>
</dbReference>
<dbReference type="InterPro" id="IPR004130">
    <property type="entry name" value="Gpn"/>
</dbReference>
<dbReference type="PANTHER" id="PTHR42708">
    <property type="entry name" value="ATP/GTP-BINDING PROTEIN-RELATED"/>
    <property type="match status" value="1"/>
</dbReference>
<dbReference type="PANTHER" id="PTHR42708:SF1">
    <property type="entry name" value="GLIDING MOTILITY PROTEIN MGLA"/>
    <property type="match status" value="1"/>
</dbReference>
<accession>A0A8J7FXP6</accession>
<evidence type="ECO:0000256" key="4">
    <source>
        <dbReference type="ARBA" id="ARBA00023134"/>
    </source>
</evidence>
<dbReference type="AlphaFoldDB" id="A0A8J7FXP6"/>
<feature type="region of interest" description="Disordered" evidence="5">
    <location>
        <begin position="189"/>
        <end position="208"/>
    </location>
</feature>
<keyword evidence="7" id="KW-1185">Reference proteome</keyword>
<dbReference type="GO" id="GO:0005525">
    <property type="term" value="F:GTP binding"/>
    <property type="evidence" value="ECO:0007669"/>
    <property type="project" value="UniProtKB-KW"/>
</dbReference>